<proteinExistence type="predicted"/>
<reference evidence="1" key="1">
    <citation type="submission" date="2018-02" db="EMBL/GenBank/DDBJ databases">
        <title>Rhizophora mucronata_Transcriptome.</title>
        <authorList>
            <person name="Meera S.P."/>
            <person name="Sreeshan A."/>
            <person name="Augustine A."/>
        </authorList>
    </citation>
    <scope>NUCLEOTIDE SEQUENCE</scope>
    <source>
        <tissue evidence="1">Leaf</tissue>
    </source>
</reference>
<dbReference type="AlphaFoldDB" id="A0A2P2NQI1"/>
<organism evidence="1">
    <name type="scientific">Rhizophora mucronata</name>
    <name type="common">Asiatic mangrove</name>
    <dbReference type="NCBI Taxonomy" id="61149"/>
    <lineage>
        <taxon>Eukaryota</taxon>
        <taxon>Viridiplantae</taxon>
        <taxon>Streptophyta</taxon>
        <taxon>Embryophyta</taxon>
        <taxon>Tracheophyta</taxon>
        <taxon>Spermatophyta</taxon>
        <taxon>Magnoliopsida</taxon>
        <taxon>eudicotyledons</taxon>
        <taxon>Gunneridae</taxon>
        <taxon>Pentapetalae</taxon>
        <taxon>rosids</taxon>
        <taxon>fabids</taxon>
        <taxon>Malpighiales</taxon>
        <taxon>Rhizophoraceae</taxon>
        <taxon>Rhizophora</taxon>
    </lineage>
</organism>
<dbReference type="EMBL" id="GGEC01064268">
    <property type="protein sequence ID" value="MBX44752.1"/>
    <property type="molecule type" value="Transcribed_RNA"/>
</dbReference>
<accession>A0A2P2NQI1</accession>
<evidence type="ECO:0000313" key="1">
    <source>
        <dbReference type="EMBL" id="MBX44752.1"/>
    </source>
</evidence>
<sequence>MAQGILFENHVNIPCKHPRVGRTICNILAQ</sequence>
<protein>
    <submittedName>
        <fullName evidence="1">Uncharacterized protein</fullName>
    </submittedName>
</protein>
<name>A0A2P2NQI1_RHIMU</name>